<feature type="domain" description="4Fe-4S ferredoxin-type" evidence="1">
    <location>
        <begin position="5"/>
        <end position="34"/>
    </location>
</feature>
<dbReference type="STRING" id="1217799.DEALK_14120"/>
<dbReference type="Gene3D" id="3.30.70.20">
    <property type="match status" value="1"/>
</dbReference>
<dbReference type="InterPro" id="IPR017896">
    <property type="entry name" value="4Fe4S_Fe-S-bd"/>
</dbReference>
<dbReference type="PANTHER" id="PTHR42895:SF1">
    <property type="entry name" value="IRON-SULFUR CLUSTER PROTEIN"/>
    <property type="match status" value="1"/>
</dbReference>
<gene>
    <name evidence="2" type="ORF">DEALK_14120</name>
</gene>
<dbReference type="Pfam" id="PF12837">
    <property type="entry name" value="Fer4_6"/>
    <property type="match status" value="1"/>
</dbReference>
<dbReference type="InterPro" id="IPR052911">
    <property type="entry name" value="Corrinoid_activation_enz"/>
</dbReference>
<dbReference type="OrthoDB" id="9795268at2"/>
<dbReference type="AlphaFoldDB" id="A0A0W0GJ08"/>
<dbReference type="Proteomes" id="UP000053947">
    <property type="component" value="Unassembled WGS sequence"/>
</dbReference>
<comment type="caution">
    <text evidence="2">The sequence shown here is derived from an EMBL/GenBank/DDBJ whole genome shotgun (WGS) entry which is preliminary data.</text>
</comment>
<dbReference type="EMBL" id="LFDV01000002">
    <property type="protein sequence ID" value="KTB48566.1"/>
    <property type="molecule type" value="Genomic_DNA"/>
</dbReference>
<name>A0A0W0GJ08_9CHLR</name>
<feature type="domain" description="4Fe-4S ferredoxin-type" evidence="1">
    <location>
        <begin position="35"/>
        <end position="64"/>
    </location>
</feature>
<keyword evidence="3" id="KW-1185">Reference proteome</keyword>
<dbReference type="PATRIC" id="fig|1217799.6.peg.1460"/>
<protein>
    <submittedName>
        <fullName evidence="2">4Fe-4S binding domain</fullName>
    </submittedName>
</protein>
<sequence length="239" mass="25949">MAIRKIVRIDEEKCNGCGVCVPSCAEGAIRVIDGKAKLVSEVYCDGLGACLGECPLDAISIEEREAPDFDEIKAMKHAAGIESQRETVHACPSSRVLMFGGPKDQKNNQTQKNHTPSTLGNWPVQLGLVPPHAPFLKGSEILLAADCVPFAYPDFHSEFLEGKRLLIACPKLDDYDSHLNKLVQILQQAKPVGISVLRMEVPCCGGLTHMVYEASRMAGVTVPIDEITIGIRGEVLTRV</sequence>
<accession>A0A0W0GJ08</accession>
<dbReference type="RefSeq" id="WP_058439530.1">
    <property type="nucleotide sequence ID" value="NZ_KQ758903.1"/>
</dbReference>
<dbReference type="SUPFAM" id="SSF54862">
    <property type="entry name" value="4Fe-4S ferredoxins"/>
    <property type="match status" value="1"/>
</dbReference>
<evidence type="ECO:0000259" key="1">
    <source>
        <dbReference type="PROSITE" id="PS51379"/>
    </source>
</evidence>
<evidence type="ECO:0000313" key="2">
    <source>
        <dbReference type="EMBL" id="KTB48566.1"/>
    </source>
</evidence>
<organism evidence="2 3">
    <name type="scientific">Dehalogenimonas alkenigignens</name>
    <dbReference type="NCBI Taxonomy" id="1217799"/>
    <lineage>
        <taxon>Bacteria</taxon>
        <taxon>Bacillati</taxon>
        <taxon>Chloroflexota</taxon>
        <taxon>Dehalococcoidia</taxon>
        <taxon>Dehalococcoidales</taxon>
        <taxon>Dehalococcoidaceae</taxon>
        <taxon>Dehalogenimonas</taxon>
    </lineage>
</organism>
<evidence type="ECO:0000313" key="3">
    <source>
        <dbReference type="Proteomes" id="UP000053947"/>
    </source>
</evidence>
<dbReference type="PANTHER" id="PTHR42895">
    <property type="entry name" value="IRON-SULFUR CLUSTER-BINDING PROTEIN-RELATED"/>
    <property type="match status" value="1"/>
</dbReference>
<dbReference type="PROSITE" id="PS51379">
    <property type="entry name" value="4FE4S_FER_2"/>
    <property type="match status" value="2"/>
</dbReference>
<proteinExistence type="predicted"/>
<reference evidence="2 3" key="1">
    <citation type="submission" date="2015-06" db="EMBL/GenBank/DDBJ databases">
        <title>Genome sequence of the organohalide-respiring Dehalogenimonas alkenigignens type strain (IP3-3T).</title>
        <authorList>
            <person name="Key T.A."/>
            <person name="Richmond D.P."/>
            <person name="Bowman K.S."/>
            <person name="Cho Y.-J."/>
            <person name="Chun J."/>
            <person name="da Costa M.S."/>
            <person name="Rainey F.A."/>
            <person name="Moe W.M."/>
        </authorList>
    </citation>
    <scope>NUCLEOTIDE SEQUENCE [LARGE SCALE GENOMIC DNA]</scope>
    <source>
        <strain evidence="2 3">IP3-3</strain>
    </source>
</reference>